<dbReference type="Proteomes" id="UP000672602">
    <property type="component" value="Unassembled WGS sequence"/>
</dbReference>
<reference evidence="1" key="1">
    <citation type="submission" date="2021-04" db="EMBL/GenBank/DDBJ databases">
        <authorList>
            <person name="Zhang D.-C."/>
        </authorList>
    </citation>
    <scope>NUCLEOTIDE SEQUENCE</scope>
    <source>
        <strain evidence="1">CGMCC 1.15697</strain>
    </source>
</reference>
<accession>A0A8J7RVR5</accession>
<dbReference type="EMBL" id="JAGMWN010000001">
    <property type="protein sequence ID" value="MBP5855440.1"/>
    <property type="molecule type" value="Genomic_DNA"/>
</dbReference>
<name>A0A8J7RVR5_9PROT</name>
<dbReference type="RefSeq" id="WP_210680029.1">
    <property type="nucleotide sequence ID" value="NZ_JAGMWN010000001.1"/>
</dbReference>
<dbReference type="AlphaFoldDB" id="A0A8J7RVR5"/>
<evidence type="ECO:0000313" key="1">
    <source>
        <dbReference type="EMBL" id="MBP5855440.1"/>
    </source>
</evidence>
<evidence type="ECO:0000313" key="2">
    <source>
        <dbReference type="Proteomes" id="UP000672602"/>
    </source>
</evidence>
<proteinExistence type="predicted"/>
<comment type="caution">
    <text evidence="1">The sequence shown here is derived from an EMBL/GenBank/DDBJ whole genome shotgun (WGS) entry which is preliminary data.</text>
</comment>
<sequence length="277" mass="30576">MSQSESWCAWFDNEGKRYDRPAPRSVEDPALGACLRYAGGVIVLGRKGAREVTGDRAGLDGATPPLLTWVPDATGWSALNAATNAVCHDAGAETVSLRYYIAGWAEETLRGKEVFERLDYIEEIARRPVDMTPRIRALDTSEDEAAVARSIEIKVRDNAIDDIILYDVVEAGRLRYAHIGGRTLFANVCTKEEVDETVGKDDLIDPADNGFGDAVTRAYRTAIADNRPVVDLVTAPVRLGGRERRWLHYKRITVPLLSLGKLAVFTDPTPSQRISFE</sequence>
<organism evidence="1 2">
    <name type="scientific">Marivibrio halodurans</name>
    <dbReference type="NCBI Taxonomy" id="2039722"/>
    <lineage>
        <taxon>Bacteria</taxon>
        <taxon>Pseudomonadati</taxon>
        <taxon>Pseudomonadota</taxon>
        <taxon>Alphaproteobacteria</taxon>
        <taxon>Rhodospirillales</taxon>
        <taxon>Rhodospirillaceae</taxon>
        <taxon>Marivibrio</taxon>
    </lineage>
</organism>
<gene>
    <name evidence="1" type="ORF">KAJ83_00335</name>
</gene>
<protein>
    <submittedName>
        <fullName evidence="1">Uncharacterized protein</fullName>
    </submittedName>
</protein>
<keyword evidence="2" id="KW-1185">Reference proteome</keyword>